<feature type="domain" description="Hcy-binding" evidence="4">
    <location>
        <begin position="1"/>
        <end position="303"/>
    </location>
</feature>
<evidence type="ECO:0000256" key="2">
    <source>
        <dbReference type="ARBA" id="ARBA00022679"/>
    </source>
</evidence>
<reference evidence="5 6" key="1">
    <citation type="submission" date="2013-08" db="EMBL/GenBank/DDBJ databases">
        <title>The genome sequence of Knoellia aerolata.</title>
        <authorList>
            <person name="Zhu W."/>
            <person name="Wang G."/>
        </authorList>
    </citation>
    <scope>NUCLEOTIDE SEQUENCE [LARGE SCALE GENOMIC DNA]</scope>
    <source>
        <strain evidence="5 6">DSM 18566</strain>
    </source>
</reference>
<keyword evidence="3" id="KW-0479">Metal-binding</keyword>
<dbReference type="Pfam" id="PF02574">
    <property type="entry name" value="S-methyl_trans"/>
    <property type="match status" value="1"/>
</dbReference>
<dbReference type="PROSITE" id="PS50970">
    <property type="entry name" value="HCY"/>
    <property type="match status" value="1"/>
</dbReference>
<dbReference type="GO" id="GO:0008168">
    <property type="term" value="F:methyltransferase activity"/>
    <property type="evidence" value="ECO:0007669"/>
    <property type="project" value="UniProtKB-UniRule"/>
</dbReference>
<dbReference type="Proteomes" id="UP000030013">
    <property type="component" value="Unassembled WGS sequence"/>
</dbReference>
<organism evidence="5 6">
    <name type="scientific">Knoellia aerolata DSM 18566</name>
    <dbReference type="NCBI Taxonomy" id="1385519"/>
    <lineage>
        <taxon>Bacteria</taxon>
        <taxon>Bacillati</taxon>
        <taxon>Actinomycetota</taxon>
        <taxon>Actinomycetes</taxon>
        <taxon>Micrococcales</taxon>
        <taxon>Intrasporangiaceae</taxon>
        <taxon>Knoellia</taxon>
    </lineage>
</organism>
<comment type="caution">
    <text evidence="5">The sequence shown here is derived from an EMBL/GenBank/DDBJ whole genome shotgun (WGS) entry which is preliminary data.</text>
</comment>
<dbReference type="InterPro" id="IPR036589">
    <property type="entry name" value="HCY_dom_sf"/>
</dbReference>
<dbReference type="GO" id="GO:0032259">
    <property type="term" value="P:methylation"/>
    <property type="evidence" value="ECO:0007669"/>
    <property type="project" value="UniProtKB-KW"/>
</dbReference>
<evidence type="ECO:0000259" key="4">
    <source>
        <dbReference type="PROSITE" id="PS50970"/>
    </source>
</evidence>
<protein>
    <recommendedName>
        <fullName evidence="4">Hcy-binding domain-containing protein</fullName>
    </recommendedName>
</protein>
<proteinExistence type="predicted"/>
<gene>
    <name evidence="5" type="ORF">N801_00690</name>
</gene>
<feature type="binding site" evidence="3">
    <location>
        <position position="289"/>
    </location>
    <ligand>
        <name>Zn(2+)</name>
        <dbReference type="ChEBI" id="CHEBI:29105"/>
    </ligand>
</feature>
<name>A0A0A0JXW6_9MICO</name>
<dbReference type="GO" id="GO:0046872">
    <property type="term" value="F:metal ion binding"/>
    <property type="evidence" value="ECO:0007669"/>
    <property type="project" value="UniProtKB-KW"/>
</dbReference>
<keyword evidence="3" id="KW-0862">Zinc</keyword>
<dbReference type="SUPFAM" id="SSF82282">
    <property type="entry name" value="Homocysteine S-methyltransferase"/>
    <property type="match status" value="1"/>
</dbReference>
<dbReference type="eggNOG" id="COG2040">
    <property type="taxonomic scope" value="Bacteria"/>
</dbReference>
<dbReference type="STRING" id="1385519.N801_00690"/>
<dbReference type="Gene3D" id="3.20.20.330">
    <property type="entry name" value="Homocysteine-binding-like domain"/>
    <property type="match status" value="1"/>
</dbReference>
<sequence length="304" mass="32034">MGAGQRLVTDGGLETDLIFNRGIDLPEFAAYPLLRHDWGRSALRDYFAPYAALAADLGAGLLVETPTWRANPEWGARLGDDAAALREVNLRAVEFAAALGASEGQDAATVLVSGAIGPRQDGYVPGRPTTSTEAAEYHAPQVRAFAEAGADVVTAYTLIDRAEAVGVVLAARDSGLPVGISFTLETDGRLPDGTAIVDAIAEVDAVAAPDHYLLNCAHPTHVAQAFAGADEPPAWTHRVLGMRCNASRRSHAELDEATDLDDGDPATFATDHDVLGRHLPALAILGGCCGTDVRHVESLWRRVA</sequence>
<dbReference type="EMBL" id="AVPL01000006">
    <property type="protein sequence ID" value="KGN42320.1"/>
    <property type="molecule type" value="Genomic_DNA"/>
</dbReference>
<dbReference type="PANTHER" id="PTHR11103:SF18">
    <property type="entry name" value="SLR1189 PROTEIN"/>
    <property type="match status" value="1"/>
</dbReference>
<dbReference type="PANTHER" id="PTHR11103">
    <property type="entry name" value="SLR1189 PROTEIN"/>
    <property type="match status" value="1"/>
</dbReference>
<evidence type="ECO:0000256" key="3">
    <source>
        <dbReference type="PROSITE-ProRule" id="PRU00333"/>
    </source>
</evidence>
<keyword evidence="6" id="KW-1185">Reference proteome</keyword>
<feature type="binding site" evidence="3">
    <location>
        <position position="288"/>
    </location>
    <ligand>
        <name>Zn(2+)</name>
        <dbReference type="ChEBI" id="CHEBI:29105"/>
    </ligand>
</feature>
<evidence type="ECO:0000313" key="6">
    <source>
        <dbReference type="Proteomes" id="UP000030013"/>
    </source>
</evidence>
<comment type="cofactor">
    <cofactor evidence="3">
        <name>Zn(2+)</name>
        <dbReference type="ChEBI" id="CHEBI:29105"/>
    </cofactor>
</comment>
<feature type="binding site" evidence="3">
    <location>
        <position position="216"/>
    </location>
    <ligand>
        <name>Zn(2+)</name>
        <dbReference type="ChEBI" id="CHEBI:29105"/>
    </ligand>
</feature>
<evidence type="ECO:0000313" key="5">
    <source>
        <dbReference type="EMBL" id="KGN42320.1"/>
    </source>
</evidence>
<dbReference type="InterPro" id="IPR003726">
    <property type="entry name" value="HCY_dom"/>
</dbReference>
<dbReference type="AlphaFoldDB" id="A0A0A0JXW6"/>
<accession>A0A0A0JXW6</accession>
<keyword evidence="2 3" id="KW-0808">Transferase</keyword>
<keyword evidence="1 3" id="KW-0489">Methyltransferase</keyword>
<evidence type="ECO:0000256" key="1">
    <source>
        <dbReference type="ARBA" id="ARBA00022603"/>
    </source>
</evidence>